<dbReference type="PANTHER" id="PTHR42951:SF4">
    <property type="entry name" value="ACYL-COENZYME A THIOESTERASE MBLAC2"/>
    <property type="match status" value="1"/>
</dbReference>
<accession>A0ABS9VYZ9</accession>
<gene>
    <name evidence="3" type="ORF">MON41_00310</name>
</gene>
<dbReference type="InterPro" id="IPR001279">
    <property type="entry name" value="Metallo-B-lactamas"/>
</dbReference>
<dbReference type="SMART" id="SM00849">
    <property type="entry name" value="Lactamase_B"/>
    <property type="match status" value="1"/>
</dbReference>
<dbReference type="CDD" id="cd16282">
    <property type="entry name" value="metallo-hydrolase-like_MBL-fold"/>
    <property type="match status" value="1"/>
</dbReference>
<dbReference type="Pfam" id="PF00753">
    <property type="entry name" value="Lactamase_B"/>
    <property type="match status" value="1"/>
</dbReference>
<dbReference type="InterPro" id="IPR036866">
    <property type="entry name" value="RibonucZ/Hydroxyglut_hydro"/>
</dbReference>
<comment type="similarity">
    <text evidence="1">Belongs to the metallo-beta-lactamase superfamily. Class-B beta-lactamase family.</text>
</comment>
<evidence type="ECO:0000313" key="4">
    <source>
        <dbReference type="Proteomes" id="UP001201985"/>
    </source>
</evidence>
<sequence length="329" mass="34823">MDRPMLCTAAGGSGGLLRALPHRRGVLLGLVGAALAPGARAPDAEEADGCVEVAPGLWVLPGRIEEASPANLNAIANTGFIAGRDATAVIDPGGSLPHGRHLRRAIEARNLPPVRHLVLTHMHPDHVMGAAAFADLRPEVIGHARLPEALAQRGAFYAAALRDQIGPAAEGSAPLAPTRLVQNTAELDLGGRVLLLRAHPPAHTDNDLTLLDHATGTLWLADLLFVDHIPTLDGDLGGWLRVLEGLRSDAARQAVPGHGPPVVPWPGAAEPERDYLAALRDDTRRAIRAGTGLAEAPGRVAVTQAARWRLQELHHGRNVSAAYRQLEWE</sequence>
<dbReference type="InterPro" id="IPR050855">
    <property type="entry name" value="NDM-1-like"/>
</dbReference>
<dbReference type="RefSeq" id="WP_241792402.1">
    <property type="nucleotide sequence ID" value="NZ_JALBUU010000004.1"/>
</dbReference>
<keyword evidence="4" id="KW-1185">Reference proteome</keyword>
<reference evidence="3 4" key="1">
    <citation type="submission" date="2022-03" db="EMBL/GenBank/DDBJ databases">
        <title>Complete genome analysis of Roseomonas KG 17.1 : a prolific producer of plant growth promoters.</title>
        <authorList>
            <person name="Saadouli I."/>
            <person name="Najjari A."/>
            <person name="Mosbah A."/>
            <person name="Ouzari H.I."/>
        </authorList>
    </citation>
    <scope>NUCLEOTIDE SEQUENCE [LARGE SCALE GENOMIC DNA]</scope>
    <source>
        <strain evidence="3 4">KG17-1</strain>
    </source>
</reference>
<dbReference type="Gene3D" id="3.60.15.10">
    <property type="entry name" value="Ribonuclease Z/Hydroxyacylglutathione hydrolase-like"/>
    <property type="match status" value="1"/>
</dbReference>
<evidence type="ECO:0000259" key="2">
    <source>
        <dbReference type="SMART" id="SM00849"/>
    </source>
</evidence>
<evidence type="ECO:0000313" key="3">
    <source>
        <dbReference type="EMBL" id="MCI0752202.1"/>
    </source>
</evidence>
<dbReference type="PANTHER" id="PTHR42951">
    <property type="entry name" value="METALLO-BETA-LACTAMASE DOMAIN-CONTAINING"/>
    <property type="match status" value="1"/>
</dbReference>
<organism evidence="3 4">
    <name type="scientific">Teichococcus vastitatis</name>
    <dbReference type="NCBI Taxonomy" id="2307076"/>
    <lineage>
        <taxon>Bacteria</taxon>
        <taxon>Pseudomonadati</taxon>
        <taxon>Pseudomonadota</taxon>
        <taxon>Alphaproteobacteria</taxon>
        <taxon>Acetobacterales</taxon>
        <taxon>Roseomonadaceae</taxon>
        <taxon>Roseomonas</taxon>
    </lineage>
</organism>
<evidence type="ECO:0000256" key="1">
    <source>
        <dbReference type="ARBA" id="ARBA00005250"/>
    </source>
</evidence>
<proteinExistence type="inferred from homology"/>
<dbReference type="NCBIfam" id="TIGR04559">
    <property type="entry name" value="SoxH_rel_PQQ_2"/>
    <property type="match status" value="1"/>
</dbReference>
<feature type="domain" description="Metallo-beta-lactamase" evidence="2">
    <location>
        <begin position="75"/>
        <end position="258"/>
    </location>
</feature>
<dbReference type="SUPFAM" id="SSF56281">
    <property type="entry name" value="Metallo-hydrolase/oxidoreductase"/>
    <property type="match status" value="1"/>
</dbReference>
<protein>
    <submittedName>
        <fullName evidence="3">Quinoprotein relay system zinc metallohydrolase 2</fullName>
    </submittedName>
</protein>
<dbReference type="Proteomes" id="UP001201985">
    <property type="component" value="Unassembled WGS sequence"/>
</dbReference>
<dbReference type="InterPro" id="IPR030829">
    <property type="entry name" value="SoxH-rel_PQQ_2"/>
</dbReference>
<name>A0ABS9VYZ9_9PROT</name>
<comment type="caution">
    <text evidence="3">The sequence shown here is derived from an EMBL/GenBank/DDBJ whole genome shotgun (WGS) entry which is preliminary data.</text>
</comment>
<dbReference type="EMBL" id="JALBUU010000004">
    <property type="protein sequence ID" value="MCI0752202.1"/>
    <property type="molecule type" value="Genomic_DNA"/>
</dbReference>